<evidence type="ECO:0000313" key="2">
    <source>
        <dbReference type="Proteomes" id="UP000234681"/>
    </source>
</evidence>
<dbReference type="AlphaFoldDB" id="A6JM73"/>
<sequence>MRENHIQFFTVQLAFLTDNGYGQEDAMVAWLLLNHSLKISSFCSRRLKGRFYFC</sequence>
<reference evidence="2" key="1">
    <citation type="submission" date="2005-09" db="EMBL/GenBank/DDBJ databases">
        <authorList>
            <person name="Mural R.J."/>
            <person name="Li P.W."/>
            <person name="Adams M.D."/>
            <person name="Amanatides P.G."/>
            <person name="Baden-Tillson H."/>
            <person name="Barnstead M."/>
            <person name="Chin S.H."/>
            <person name="Dew I."/>
            <person name="Evans C.A."/>
            <person name="Ferriera S."/>
            <person name="Flanigan M."/>
            <person name="Fosler C."/>
            <person name="Glodek A."/>
            <person name="Gu Z."/>
            <person name="Holt R.A."/>
            <person name="Jennings D."/>
            <person name="Kraft C.L."/>
            <person name="Lu F."/>
            <person name="Nguyen T."/>
            <person name="Nusskern D.R."/>
            <person name="Pfannkoch C.M."/>
            <person name="Sitter C."/>
            <person name="Sutton G.G."/>
            <person name="Venter J.C."/>
            <person name="Wang Z."/>
            <person name="Woodage T."/>
            <person name="Zheng X.H."/>
            <person name="Zhong F."/>
        </authorList>
    </citation>
    <scope>NUCLEOTIDE SEQUENCE [LARGE SCALE GENOMIC DNA]</scope>
    <source>
        <strain>BN</strain>
        <strain evidence="2">Sprague-Dawley</strain>
    </source>
</reference>
<accession>A6JM73</accession>
<evidence type="ECO:0000313" key="1">
    <source>
        <dbReference type="EMBL" id="EDL78750.1"/>
    </source>
</evidence>
<gene>
    <name evidence="1" type="ORF">rCG_55795</name>
</gene>
<dbReference type="Proteomes" id="UP000234681">
    <property type="component" value="Chromosome 17"/>
</dbReference>
<proteinExistence type="predicted"/>
<organism evidence="1 2">
    <name type="scientific">Rattus norvegicus</name>
    <name type="common">Rat</name>
    <dbReference type="NCBI Taxonomy" id="10116"/>
    <lineage>
        <taxon>Eukaryota</taxon>
        <taxon>Metazoa</taxon>
        <taxon>Chordata</taxon>
        <taxon>Craniata</taxon>
        <taxon>Vertebrata</taxon>
        <taxon>Euteleostomi</taxon>
        <taxon>Mammalia</taxon>
        <taxon>Eutheria</taxon>
        <taxon>Euarchontoglires</taxon>
        <taxon>Glires</taxon>
        <taxon>Rodentia</taxon>
        <taxon>Myomorpha</taxon>
        <taxon>Muroidea</taxon>
        <taxon>Muridae</taxon>
        <taxon>Murinae</taxon>
        <taxon>Rattus</taxon>
    </lineage>
</organism>
<dbReference type="EMBL" id="CH473990">
    <property type="protein sequence ID" value="EDL78750.1"/>
    <property type="molecule type" value="Genomic_DNA"/>
</dbReference>
<name>A6JM73_RAT</name>
<protein>
    <submittedName>
        <fullName evidence="1">RCG55795</fullName>
    </submittedName>
</protein>